<protein>
    <submittedName>
        <fullName evidence="1">Uncharacterized protein</fullName>
    </submittedName>
</protein>
<reference evidence="1" key="1">
    <citation type="journal article" date="2015" name="Nature">
        <title>Complex archaea that bridge the gap between prokaryotes and eukaryotes.</title>
        <authorList>
            <person name="Spang A."/>
            <person name="Saw J.H."/>
            <person name="Jorgensen S.L."/>
            <person name="Zaremba-Niedzwiedzka K."/>
            <person name="Martijn J."/>
            <person name="Lind A.E."/>
            <person name="van Eijk R."/>
            <person name="Schleper C."/>
            <person name="Guy L."/>
            <person name="Ettema T.J."/>
        </authorList>
    </citation>
    <scope>NUCLEOTIDE SEQUENCE</scope>
</reference>
<sequence length="122" mass="13529">MDTTTNKGNSQAIDKGKFDTHKLVKWAQQAYDLQRLDRGNGIVYHIKQGNGHKKLIKIATFENKQGLFFGAMLNSTMADLSTDKAKNLTILHSKSNVYKVVKPTLSYANMVALQTAIVKVCG</sequence>
<dbReference type="AlphaFoldDB" id="A0A0F9CNQ8"/>
<feature type="non-terminal residue" evidence="1">
    <location>
        <position position="122"/>
    </location>
</feature>
<organism evidence="1">
    <name type="scientific">marine sediment metagenome</name>
    <dbReference type="NCBI Taxonomy" id="412755"/>
    <lineage>
        <taxon>unclassified sequences</taxon>
        <taxon>metagenomes</taxon>
        <taxon>ecological metagenomes</taxon>
    </lineage>
</organism>
<comment type="caution">
    <text evidence="1">The sequence shown here is derived from an EMBL/GenBank/DDBJ whole genome shotgun (WGS) entry which is preliminary data.</text>
</comment>
<proteinExistence type="predicted"/>
<dbReference type="EMBL" id="LAZR01032474">
    <property type="protein sequence ID" value="KKL50784.1"/>
    <property type="molecule type" value="Genomic_DNA"/>
</dbReference>
<evidence type="ECO:0000313" key="1">
    <source>
        <dbReference type="EMBL" id="KKL50784.1"/>
    </source>
</evidence>
<name>A0A0F9CNQ8_9ZZZZ</name>
<accession>A0A0F9CNQ8</accession>
<gene>
    <name evidence="1" type="ORF">LCGC14_2302030</name>
</gene>